<feature type="chain" id="PRO_5004671318" evidence="2">
    <location>
        <begin position="22"/>
        <end position="292"/>
    </location>
</feature>
<gene>
    <name evidence="3" type="ORF">EPH_0001800</name>
</gene>
<dbReference type="Proteomes" id="UP000018201">
    <property type="component" value="Unassembled WGS sequence"/>
</dbReference>
<protein>
    <submittedName>
        <fullName evidence="3">Uncharacterized protein</fullName>
    </submittedName>
</protein>
<feature type="signal peptide" evidence="2">
    <location>
        <begin position="1"/>
        <end position="21"/>
    </location>
</feature>
<keyword evidence="4" id="KW-1185">Reference proteome</keyword>
<name>U6H6C2_9EIME</name>
<evidence type="ECO:0000256" key="2">
    <source>
        <dbReference type="SAM" id="SignalP"/>
    </source>
</evidence>
<dbReference type="OrthoDB" id="347690at2759"/>
<keyword evidence="1" id="KW-1133">Transmembrane helix</keyword>
<keyword evidence="1" id="KW-0472">Membrane</keyword>
<dbReference type="VEuPathDB" id="ToxoDB:EPH_0001800"/>
<sequence length="292" mass="31595">MDRLWAWLLVVAAVEVAGGLAGGSIGLAETTMESETTNSTHERDSPIPSRVEELSVLDGHLAFMRGDTETEVSGDDDVTKASLSFPCSTCTSAVEEADPGQAEREGSLEEMRTTPGELLVKETSPVAAAAPLRGIKTLIVGSLIVGLLLLILSGPEEVHEEDGAFAVWRHFIAEEMIEGMFVTDELLDTKFPVFPFKVFSFWMLAGVGPMLITSGLVKIARSLKLRRQGRALPKGRRVSLRPVNVIATILSLWAMMLPAYRNTDNSGSQLLEDISVNIAWGANIAYLSLLLL</sequence>
<reference evidence="3" key="2">
    <citation type="submission" date="2013-10" db="EMBL/GenBank/DDBJ databases">
        <authorList>
            <person name="Aslett M."/>
        </authorList>
    </citation>
    <scope>NUCLEOTIDE SEQUENCE [LARGE SCALE GENOMIC DNA]</scope>
    <source>
        <strain evidence="3">Houghton</strain>
    </source>
</reference>
<evidence type="ECO:0000313" key="4">
    <source>
        <dbReference type="Proteomes" id="UP000018201"/>
    </source>
</evidence>
<organism evidence="3 4">
    <name type="scientific">Eimeria praecox</name>
    <dbReference type="NCBI Taxonomy" id="51316"/>
    <lineage>
        <taxon>Eukaryota</taxon>
        <taxon>Sar</taxon>
        <taxon>Alveolata</taxon>
        <taxon>Apicomplexa</taxon>
        <taxon>Conoidasida</taxon>
        <taxon>Coccidia</taxon>
        <taxon>Eucoccidiorida</taxon>
        <taxon>Eimeriorina</taxon>
        <taxon>Eimeriidae</taxon>
        <taxon>Eimeria</taxon>
    </lineage>
</organism>
<feature type="transmembrane region" description="Helical" evidence="1">
    <location>
        <begin position="238"/>
        <end position="259"/>
    </location>
</feature>
<keyword evidence="2" id="KW-0732">Signal</keyword>
<dbReference type="EMBL" id="HG695046">
    <property type="protein sequence ID" value="CDI86269.1"/>
    <property type="molecule type" value="Genomic_DNA"/>
</dbReference>
<keyword evidence="1" id="KW-0812">Transmembrane</keyword>
<proteinExistence type="predicted"/>
<reference evidence="3" key="1">
    <citation type="submission" date="2013-10" db="EMBL/GenBank/DDBJ databases">
        <title>Genomic analysis of the causative agents of coccidiosis in chickens.</title>
        <authorList>
            <person name="Reid A.J."/>
            <person name="Blake D."/>
            <person name="Billington K."/>
            <person name="Browne H."/>
            <person name="Dunn M."/>
            <person name="Hung S."/>
            <person name="Kawahara F."/>
            <person name="Miranda-Saavedra D."/>
            <person name="Mourier T."/>
            <person name="Nagra H."/>
            <person name="Otto T.D."/>
            <person name="Rawlings N."/>
            <person name="Sanchez A."/>
            <person name="Sanders M."/>
            <person name="Subramaniam C."/>
            <person name="Tay Y."/>
            <person name="Dear P."/>
            <person name="Doerig C."/>
            <person name="Gruber A."/>
            <person name="Parkinson J."/>
            <person name="Shirley M."/>
            <person name="Wan K.L."/>
            <person name="Berriman M."/>
            <person name="Tomley F."/>
            <person name="Pain A."/>
        </authorList>
    </citation>
    <scope>NUCLEOTIDE SEQUENCE [LARGE SCALE GENOMIC DNA]</scope>
    <source>
        <strain evidence="3">Houghton</strain>
    </source>
</reference>
<evidence type="ECO:0000256" key="1">
    <source>
        <dbReference type="SAM" id="Phobius"/>
    </source>
</evidence>
<evidence type="ECO:0000313" key="3">
    <source>
        <dbReference type="EMBL" id="CDI86269.1"/>
    </source>
</evidence>
<accession>U6H6C2</accession>
<feature type="transmembrane region" description="Helical" evidence="1">
    <location>
        <begin position="199"/>
        <end position="217"/>
    </location>
</feature>
<dbReference type="AlphaFoldDB" id="U6H6C2"/>